<evidence type="ECO:0000313" key="2">
    <source>
        <dbReference type="Proteomes" id="UP000250235"/>
    </source>
</evidence>
<accession>A0A2Z7BET6</accession>
<dbReference type="AlphaFoldDB" id="A0A2Z7BET6"/>
<proteinExistence type="predicted"/>
<name>A0A2Z7BET6_9LAMI</name>
<reference evidence="1 2" key="1">
    <citation type="journal article" date="2015" name="Proc. Natl. Acad. Sci. U.S.A.">
        <title>The resurrection genome of Boea hygrometrica: A blueprint for survival of dehydration.</title>
        <authorList>
            <person name="Xiao L."/>
            <person name="Yang G."/>
            <person name="Zhang L."/>
            <person name="Yang X."/>
            <person name="Zhao S."/>
            <person name="Ji Z."/>
            <person name="Zhou Q."/>
            <person name="Hu M."/>
            <person name="Wang Y."/>
            <person name="Chen M."/>
            <person name="Xu Y."/>
            <person name="Jin H."/>
            <person name="Xiao X."/>
            <person name="Hu G."/>
            <person name="Bao F."/>
            <person name="Hu Y."/>
            <person name="Wan P."/>
            <person name="Li L."/>
            <person name="Deng X."/>
            <person name="Kuang T."/>
            <person name="Xiang C."/>
            <person name="Zhu J.K."/>
            <person name="Oliver M.J."/>
            <person name="He Y."/>
        </authorList>
    </citation>
    <scope>NUCLEOTIDE SEQUENCE [LARGE SCALE GENOMIC DNA]</scope>
    <source>
        <strain evidence="2">cv. XS01</strain>
    </source>
</reference>
<gene>
    <name evidence="1" type="ORF">F511_34081</name>
</gene>
<dbReference type="EMBL" id="KV008277">
    <property type="protein sequence ID" value="KZV30452.1"/>
    <property type="molecule type" value="Genomic_DNA"/>
</dbReference>
<evidence type="ECO:0000313" key="1">
    <source>
        <dbReference type="EMBL" id="KZV30452.1"/>
    </source>
</evidence>
<dbReference type="Proteomes" id="UP000250235">
    <property type="component" value="Unassembled WGS sequence"/>
</dbReference>
<keyword evidence="2" id="KW-1185">Reference proteome</keyword>
<protein>
    <submittedName>
        <fullName evidence="1">Uncharacterized protein</fullName>
    </submittedName>
</protein>
<organism evidence="1 2">
    <name type="scientific">Dorcoceras hygrometricum</name>
    <dbReference type="NCBI Taxonomy" id="472368"/>
    <lineage>
        <taxon>Eukaryota</taxon>
        <taxon>Viridiplantae</taxon>
        <taxon>Streptophyta</taxon>
        <taxon>Embryophyta</taxon>
        <taxon>Tracheophyta</taxon>
        <taxon>Spermatophyta</taxon>
        <taxon>Magnoliopsida</taxon>
        <taxon>eudicotyledons</taxon>
        <taxon>Gunneridae</taxon>
        <taxon>Pentapetalae</taxon>
        <taxon>asterids</taxon>
        <taxon>lamiids</taxon>
        <taxon>Lamiales</taxon>
        <taxon>Gesneriaceae</taxon>
        <taxon>Didymocarpoideae</taxon>
        <taxon>Trichosporeae</taxon>
        <taxon>Loxocarpinae</taxon>
        <taxon>Dorcoceras</taxon>
    </lineage>
</organism>
<sequence length="164" mass="18512">MIPLRSEYRNRSGIYAKTDLNFLQNDVALKSTIPVRTKSVIAKRCRIAIQIWMTRYYTNTICIVSLRNENYRFLVEVTVVPAVFLSVALILEKLAATGCIVSLRNENYRFLVEVTVVPAEFLSVALILEKLAAADFAFSARLNDEVTRVSQHFGVLTIDSADGY</sequence>